<dbReference type="WBParaSite" id="maker-uti_cns_0005518-snap-gene-0.2-mRNA-1">
    <property type="protein sequence ID" value="maker-uti_cns_0005518-snap-gene-0.2-mRNA-1"/>
    <property type="gene ID" value="maker-uti_cns_0005518-snap-gene-0.2"/>
</dbReference>
<reference evidence="3" key="1">
    <citation type="submission" date="2016-11" db="UniProtKB">
        <authorList>
            <consortium name="WormBaseParasite"/>
        </authorList>
    </citation>
    <scope>IDENTIFICATION</scope>
</reference>
<keyword evidence="1" id="KW-0472">Membrane</keyword>
<feature type="transmembrane region" description="Helical" evidence="1">
    <location>
        <begin position="62"/>
        <end position="82"/>
    </location>
</feature>
<protein>
    <submittedName>
        <fullName evidence="3">Transmembrane protein</fullName>
    </submittedName>
</protein>
<proteinExistence type="predicted"/>
<dbReference type="AlphaFoldDB" id="A0A1I8HD63"/>
<dbReference type="Proteomes" id="UP000095280">
    <property type="component" value="Unplaced"/>
</dbReference>
<name>A0A1I8HD63_9PLAT</name>
<evidence type="ECO:0000313" key="2">
    <source>
        <dbReference type="Proteomes" id="UP000095280"/>
    </source>
</evidence>
<evidence type="ECO:0000256" key="1">
    <source>
        <dbReference type="SAM" id="Phobius"/>
    </source>
</evidence>
<keyword evidence="2" id="KW-1185">Reference proteome</keyword>
<keyword evidence="1" id="KW-0812">Transmembrane</keyword>
<accession>A0A1I8HD63</accession>
<organism evidence="2 3">
    <name type="scientific">Macrostomum lignano</name>
    <dbReference type="NCBI Taxonomy" id="282301"/>
    <lineage>
        <taxon>Eukaryota</taxon>
        <taxon>Metazoa</taxon>
        <taxon>Spiralia</taxon>
        <taxon>Lophotrochozoa</taxon>
        <taxon>Platyhelminthes</taxon>
        <taxon>Rhabditophora</taxon>
        <taxon>Macrostomorpha</taxon>
        <taxon>Macrostomida</taxon>
        <taxon>Macrostomidae</taxon>
        <taxon>Macrostomum</taxon>
    </lineage>
</organism>
<feature type="transmembrane region" description="Helical" evidence="1">
    <location>
        <begin position="102"/>
        <end position="123"/>
    </location>
</feature>
<sequence length="178" mass="19892">RRFSFAVSNATSEVNWPWQLDGKNSSSAVAALLDGNRSSNGTGQLAVVAAASLERCRISVQFYALAYLALVCLCLLVEALLVRFSLLGSVLHRARDRWPVPGLLYCRLALMLVELCWLLYCAVSLWQLGLKWPDCTNQLWPVRALTGELFSLRQSIAQVRFLARCRINLRLALCESGF</sequence>
<evidence type="ECO:0000313" key="3">
    <source>
        <dbReference type="WBParaSite" id="maker-uti_cns_0005518-snap-gene-0.2-mRNA-1"/>
    </source>
</evidence>
<keyword evidence="1" id="KW-1133">Transmembrane helix</keyword>